<proteinExistence type="inferred from homology"/>
<feature type="chain" id="PRO_5002309768" evidence="8">
    <location>
        <begin position="23"/>
        <end position="573"/>
    </location>
</feature>
<keyword evidence="3 6" id="KW-0634">PQQ</keyword>
<evidence type="ECO:0000259" key="9">
    <source>
        <dbReference type="Pfam" id="PF01011"/>
    </source>
</evidence>
<feature type="domain" description="Pyrrolo-quinoline quinone repeat" evidence="9">
    <location>
        <begin position="452"/>
        <end position="533"/>
    </location>
</feature>
<evidence type="ECO:0000313" key="10">
    <source>
        <dbReference type="EMBL" id="GAN76593.1"/>
    </source>
</evidence>
<feature type="domain" description="Pyrrolo-quinoline quinone repeat" evidence="9">
    <location>
        <begin position="43"/>
        <end position="341"/>
    </location>
</feature>
<feature type="binding site" evidence="7">
    <location>
        <position position="195"/>
    </location>
    <ligand>
        <name>Ca(2+)</name>
        <dbReference type="ChEBI" id="CHEBI:29108"/>
    </ligand>
</feature>
<dbReference type="SUPFAM" id="SSF50998">
    <property type="entry name" value="Quinoprotein alcohol dehydrogenase-like"/>
    <property type="match status" value="1"/>
</dbReference>
<dbReference type="PANTHER" id="PTHR32303:SF20">
    <property type="entry name" value="QUINOPROTEIN ETHANOL DEHYDROGENASE"/>
    <property type="match status" value="1"/>
</dbReference>
<dbReference type="GO" id="GO:0005509">
    <property type="term" value="F:calcium ion binding"/>
    <property type="evidence" value="ECO:0007669"/>
    <property type="project" value="InterPro"/>
</dbReference>
<keyword evidence="7" id="KW-0106">Calcium</keyword>
<dbReference type="InterPro" id="IPR018391">
    <property type="entry name" value="PQQ_b-propeller_rpt"/>
</dbReference>
<evidence type="ECO:0000256" key="2">
    <source>
        <dbReference type="ARBA" id="ARBA00022723"/>
    </source>
</evidence>
<keyword evidence="4" id="KW-0560">Oxidoreductase</keyword>
<dbReference type="GO" id="GO:0016020">
    <property type="term" value="C:membrane"/>
    <property type="evidence" value="ECO:0007669"/>
    <property type="project" value="InterPro"/>
</dbReference>
<keyword evidence="8" id="KW-0732">Signal</keyword>
<evidence type="ECO:0000256" key="5">
    <source>
        <dbReference type="PIRSR" id="PIRSR617512-1"/>
    </source>
</evidence>
<evidence type="ECO:0000256" key="1">
    <source>
        <dbReference type="ARBA" id="ARBA00008156"/>
    </source>
</evidence>
<dbReference type="NCBIfam" id="TIGR03075">
    <property type="entry name" value="PQQ_enz_alc_DH"/>
    <property type="match status" value="1"/>
</dbReference>
<dbReference type="GO" id="GO:0016614">
    <property type="term" value="F:oxidoreductase activity, acting on CH-OH group of donors"/>
    <property type="evidence" value="ECO:0007669"/>
    <property type="project" value="InterPro"/>
</dbReference>
<dbReference type="PANTHER" id="PTHR32303">
    <property type="entry name" value="QUINOPROTEIN ALCOHOL DEHYDROGENASE (CYTOCHROME C)"/>
    <property type="match status" value="1"/>
</dbReference>
<evidence type="ECO:0000256" key="7">
    <source>
        <dbReference type="PIRSR" id="PIRSR617512-3"/>
    </source>
</evidence>
<feature type="binding site" evidence="7">
    <location>
        <position position="304"/>
    </location>
    <ligand>
        <name>Ca(2+)</name>
        <dbReference type="ChEBI" id="CHEBI:29108"/>
    </ligand>
</feature>
<dbReference type="AlphaFoldDB" id="A0A0D6P5V6"/>
<evidence type="ECO:0000256" key="3">
    <source>
        <dbReference type="ARBA" id="ARBA00022891"/>
    </source>
</evidence>
<name>A0A0D6P5V6_9PROT</name>
<gene>
    <name evidence="10" type="ORF">Asru_0123_04</name>
</gene>
<dbReference type="RefSeq" id="WP_199445548.1">
    <property type="nucleotide sequence ID" value="NZ_BANB01000123.1"/>
</dbReference>
<organism evidence="10 11">
    <name type="scientific">Acidisphaera rubrifaciens HS-AP3</name>
    <dbReference type="NCBI Taxonomy" id="1231350"/>
    <lineage>
        <taxon>Bacteria</taxon>
        <taxon>Pseudomonadati</taxon>
        <taxon>Pseudomonadota</taxon>
        <taxon>Alphaproteobacteria</taxon>
        <taxon>Acetobacterales</taxon>
        <taxon>Acetobacteraceae</taxon>
        <taxon>Acidisphaera</taxon>
    </lineage>
</organism>
<dbReference type="Pfam" id="PF01011">
    <property type="entry name" value="PQQ"/>
    <property type="match status" value="2"/>
</dbReference>
<dbReference type="InterPro" id="IPR017512">
    <property type="entry name" value="PQQ_MeOH/EtOH_DH"/>
</dbReference>
<evidence type="ECO:0000256" key="4">
    <source>
        <dbReference type="ARBA" id="ARBA00023002"/>
    </source>
</evidence>
<keyword evidence="11" id="KW-1185">Reference proteome</keyword>
<dbReference type="InterPro" id="IPR002372">
    <property type="entry name" value="PQQ_rpt_dom"/>
</dbReference>
<comment type="cofactor">
    <cofactor evidence="7">
        <name>Ca(2+)</name>
        <dbReference type="ChEBI" id="CHEBI:29108"/>
    </cofactor>
    <text evidence="7">Binds 1 Ca(2+) ion per subunit.</text>
</comment>
<comment type="caution">
    <text evidence="10">The sequence shown here is derived from an EMBL/GenBank/DDBJ whole genome shotgun (WGS) entry which is preliminary data.</text>
</comment>
<sequence>MKKSLLYSGLAALMLVATTAAGRCADYSPVTDARLTHPEPQNWLMTRGSYAGWSYSPLEQINSNNVKSLTPVWTFSTGVDSGHEAPPIVNNGVMFVATPYSQVIALDAASGNLLWRYRRQLPDGFSALHNTSRGVALYGDKVFLPALDATLVALDAKTGKVAWEAKVEDWKTGYYMTMAPLIVKGKVLVGIAGGEFGVRGFIEAFDAETGKPAWKTYTIPEPGQPGSETWKKADTWKRGGGSTWMTGNYDPKTNIVYWGTGNGSPWFGDQRPGDNLYTSSTVALDGDTGKMVGHFQYHQNESWDWDAMNAPMLLDYEHDGKKVSGLFSPQRNGYMYWLARSPEGEIDFVDAKAYVPQDVFRGIDAKTGRPDVDEAHKPGTGKSAQFCPGLWGGKDWPYEAYNPKTGLVYIPSNENHCNTLEGKVAEYVPGQWWTGVDIPDLHFSVNKKAGFYGELQAYDVNTGKRVWRDLYSSSMMWGSVLTTGGDLLFTGGTNDRDFRAYDATSGEELWHFKTNSGIIAPPSTFEVNGVQYVAVVSGYGVDAAFQQGLMANLVGWQKDVPQGGVIWVFALGH</sequence>
<dbReference type="Gene3D" id="2.140.10.10">
    <property type="entry name" value="Quinoprotein alcohol dehydrogenase-like superfamily"/>
    <property type="match status" value="1"/>
</dbReference>
<accession>A0A0D6P5V6</accession>
<dbReference type="SMART" id="SM00564">
    <property type="entry name" value="PQQ"/>
    <property type="match status" value="4"/>
</dbReference>
<feature type="binding site" evidence="6">
    <location>
        <position position="177"/>
    </location>
    <ligand>
        <name>pyrroloquinoline quinone</name>
        <dbReference type="ChEBI" id="CHEBI:58442"/>
    </ligand>
</feature>
<feature type="binding site" evidence="6">
    <location>
        <position position="133"/>
    </location>
    <ligand>
        <name>pyrroloquinoline quinone</name>
        <dbReference type="ChEBI" id="CHEBI:58442"/>
    </ligand>
</feature>
<comment type="similarity">
    <text evidence="1">Belongs to the bacterial PQQ dehydrogenase family.</text>
</comment>
<feature type="signal peptide" evidence="8">
    <location>
        <begin position="1"/>
        <end position="22"/>
    </location>
</feature>
<comment type="cofactor">
    <cofactor evidence="6">
        <name>pyrroloquinoline quinone</name>
        <dbReference type="ChEBI" id="CHEBI:58442"/>
    </cofactor>
    <text evidence="6">Binds 1 PQQ group per subunit.</text>
</comment>
<dbReference type="EMBL" id="BANB01000123">
    <property type="protein sequence ID" value="GAN76593.1"/>
    <property type="molecule type" value="Genomic_DNA"/>
</dbReference>
<feature type="active site" description="Proton acceptor" evidence="5">
    <location>
        <position position="304"/>
    </location>
</feature>
<keyword evidence="2 7" id="KW-0479">Metal-binding</keyword>
<evidence type="ECO:0000313" key="11">
    <source>
        <dbReference type="Proteomes" id="UP000032680"/>
    </source>
</evidence>
<dbReference type="Proteomes" id="UP000032680">
    <property type="component" value="Unassembled WGS sequence"/>
</dbReference>
<evidence type="ECO:0000256" key="8">
    <source>
        <dbReference type="SAM" id="SignalP"/>
    </source>
</evidence>
<protein>
    <submittedName>
        <fullName evidence="10">Alcohol dehydrogenase PQQ-dependent, large subunit</fullName>
    </submittedName>
</protein>
<feature type="binding site" evidence="6">
    <location>
        <position position="84"/>
    </location>
    <ligand>
        <name>pyrroloquinoline quinone</name>
        <dbReference type="ChEBI" id="CHEBI:58442"/>
    </ligand>
</feature>
<feature type="binding site" evidence="7">
    <location>
        <position position="262"/>
    </location>
    <ligand>
        <name>Ca(2+)</name>
        <dbReference type="ChEBI" id="CHEBI:29108"/>
    </ligand>
</feature>
<dbReference type="InterPro" id="IPR011047">
    <property type="entry name" value="Quinoprotein_ADH-like_sf"/>
</dbReference>
<evidence type="ECO:0000256" key="6">
    <source>
        <dbReference type="PIRSR" id="PIRSR617512-2"/>
    </source>
</evidence>
<reference evidence="10 11" key="1">
    <citation type="submission" date="2012-11" db="EMBL/GenBank/DDBJ databases">
        <title>Whole genome sequence of Acidisphaera rubrifaciens HS-AP3.</title>
        <authorList>
            <person name="Azuma Y."/>
            <person name="Higashiura N."/>
            <person name="Hirakawa H."/>
            <person name="Matsushita K."/>
        </authorList>
    </citation>
    <scope>NUCLEOTIDE SEQUENCE [LARGE SCALE GENOMIC DNA]</scope>
    <source>
        <strain evidence="10 11">HS-AP3</strain>
    </source>
</reference>